<keyword evidence="9" id="KW-0391">Immunity</keyword>
<dbReference type="InterPro" id="IPR008160">
    <property type="entry name" value="Collagen"/>
</dbReference>
<evidence type="ECO:0000256" key="14">
    <source>
        <dbReference type="SAM" id="SignalP"/>
    </source>
</evidence>
<dbReference type="InterPro" id="IPR050373">
    <property type="entry name" value="Fibrinogen_C-term_domain"/>
</dbReference>
<evidence type="ECO:0000256" key="2">
    <source>
        <dbReference type="ARBA" id="ARBA00022525"/>
    </source>
</evidence>
<dbReference type="GO" id="GO:0005102">
    <property type="term" value="F:signaling receptor binding"/>
    <property type="evidence" value="ECO:0007669"/>
    <property type="project" value="TreeGrafter"/>
</dbReference>
<keyword evidence="8" id="KW-0106">Calcium</keyword>
<dbReference type="PROSITE" id="PS00514">
    <property type="entry name" value="FIBRINOGEN_C_1"/>
    <property type="match status" value="1"/>
</dbReference>
<feature type="non-terminal residue" evidence="16">
    <location>
        <position position="1"/>
    </location>
</feature>
<dbReference type="Proteomes" id="UP000725257">
    <property type="component" value="Unassembled WGS sequence"/>
</dbReference>
<dbReference type="InterPro" id="IPR020837">
    <property type="entry name" value="Fibrinogen_CS"/>
</dbReference>
<dbReference type="Pfam" id="PF00147">
    <property type="entry name" value="Fibrinogen_C"/>
    <property type="match status" value="2"/>
</dbReference>
<feature type="chain" id="PRO_5035172765" evidence="14">
    <location>
        <begin position="30"/>
        <end position="315"/>
    </location>
</feature>
<evidence type="ECO:0000256" key="4">
    <source>
        <dbReference type="ARBA" id="ARBA00022723"/>
    </source>
</evidence>
<feature type="signal peptide" evidence="14">
    <location>
        <begin position="1"/>
        <end position="29"/>
    </location>
</feature>
<evidence type="ECO:0000256" key="1">
    <source>
        <dbReference type="ARBA" id="ARBA00004613"/>
    </source>
</evidence>
<keyword evidence="10" id="KW-0176">Collagen</keyword>
<dbReference type="GO" id="GO:0046872">
    <property type="term" value="F:metal ion binding"/>
    <property type="evidence" value="ECO:0007669"/>
    <property type="project" value="UniProtKB-KW"/>
</dbReference>
<gene>
    <name evidence="16" type="primary">FCN1</name>
    <name evidence="16" type="ORF">FQV14_0013577</name>
</gene>
<keyword evidence="17" id="KW-1185">Reference proteome</keyword>
<dbReference type="CDD" id="cd00087">
    <property type="entry name" value="FReD"/>
    <property type="match status" value="1"/>
</dbReference>
<evidence type="ECO:0000256" key="6">
    <source>
        <dbReference type="ARBA" id="ARBA00022734"/>
    </source>
</evidence>
<keyword evidence="12" id="KW-0325">Glycoprotein</keyword>
<feature type="domain" description="Fibrinogen C-terminal" evidence="15">
    <location>
        <begin position="106"/>
        <end position="315"/>
    </location>
</feature>
<comment type="caution">
    <text evidence="16">The sequence shown here is derived from an EMBL/GenBank/DDBJ whole genome shotgun (WGS) entry which is preliminary data.</text>
</comment>
<dbReference type="InterPro" id="IPR036056">
    <property type="entry name" value="Fibrinogen-like_C"/>
</dbReference>
<evidence type="ECO:0000259" key="15">
    <source>
        <dbReference type="PROSITE" id="PS51406"/>
    </source>
</evidence>
<dbReference type="NCBIfam" id="NF040941">
    <property type="entry name" value="GGGWT_bact"/>
    <property type="match status" value="1"/>
</dbReference>
<dbReference type="Gene3D" id="3.90.215.10">
    <property type="entry name" value="Gamma Fibrinogen, chain A, domain 1"/>
    <property type="match status" value="2"/>
</dbReference>
<dbReference type="EMBL" id="VULE01001999">
    <property type="protein sequence ID" value="KAF1521102.1"/>
    <property type="molecule type" value="Genomic_DNA"/>
</dbReference>
<evidence type="ECO:0000256" key="9">
    <source>
        <dbReference type="ARBA" id="ARBA00022859"/>
    </source>
</evidence>
<evidence type="ECO:0000256" key="3">
    <source>
        <dbReference type="ARBA" id="ARBA00022588"/>
    </source>
</evidence>
<protein>
    <submittedName>
        <fullName evidence="16">Ficolin-1</fullName>
    </submittedName>
</protein>
<keyword evidence="7" id="KW-0677">Repeat</keyword>
<evidence type="ECO:0000256" key="8">
    <source>
        <dbReference type="ARBA" id="ARBA00022837"/>
    </source>
</evidence>
<dbReference type="InterPro" id="IPR014716">
    <property type="entry name" value="Fibrinogen_a/b/g_C_1"/>
</dbReference>
<keyword evidence="3" id="KW-0399">Innate immunity</keyword>
<dbReference type="InterPro" id="IPR002181">
    <property type="entry name" value="Fibrinogen_a/b/g_C_dom"/>
</dbReference>
<dbReference type="GO" id="GO:0097367">
    <property type="term" value="F:carbohydrate derivative binding"/>
    <property type="evidence" value="ECO:0007669"/>
    <property type="project" value="TreeGrafter"/>
</dbReference>
<dbReference type="AlphaFoldDB" id="A0A8J4N8S4"/>
<organism evidence="16 17">
    <name type="scientific">Eudyptes sclateri</name>
    <name type="common">Erect-crested penguin</name>
    <dbReference type="NCBI Taxonomy" id="92688"/>
    <lineage>
        <taxon>Eukaryota</taxon>
        <taxon>Metazoa</taxon>
        <taxon>Chordata</taxon>
        <taxon>Craniata</taxon>
        <taxon>Vertebrata</taxon>
        <taxon>Euteleostomi</taxon>
        <taxon>Archelosauria</taxon>
        <taxon>Archosauria</taxon>
        <taxon>Dinosauria</taxon>
        <taxon>Saurischia</taxon>
        <taxon>Theropoda</taxon>
        <taxon>Coelurosauria</taxon>
        <taxon>Aves</taxon>
        <taxon>Neognathae</taxon>
        <taxon>Neoaves</taxon>
        <taxon>Aequornithes</taxon>
        <taxon>Sphenisciformes</taxon>
        <taxon>Spheniscidae</taxon>
        <taxon>Eudyptes</taxon>
    </lineage>
</organism>
<sequence length="315" mass="34110">REWRAVPAMGRAAPTLLALLSLTATICDAQDTCPEVRIVGLGDADRLAVLQGCPGIPGASGPKGEPGLPGTKGEMGAQGLPGKAGPPGAKAINGVCPTGTKGKPGFPETWEARNCQELLGKGKILSGWYTIYPQGCNATTVFCDMDTDGGGWIVTPLKLAQGSLNPPLRNPGAYSPSGLHHRCPPSLLGPCELRIDLRDFENNYYFAKYASFRVLGESEKYKLVLGDFLGGNAGDSLSYHKDMPFSTTDQDNDMSSFNCATEYKGAWWYNDCHYSNLNGMYWLGVHGSYADGINWKTGKEYHYSHKRTEMKFRPV</sequence>
<evidence type="ECO:0000256" key="11">
    <source>
        <dbReference type="ARBA" id="ARBA00023157"/>
    </source>
</evidence>
<dbReference type="SMART" id="SM00186">
    <property type="entry name" value="FBG"/>
    <property type="match status" value="1"/>
</dbReference>
<keyword evidence="6" id="KW-0430">Lectin</keyword>
<dbReference type="PANTHER" id="PTHR19143:SF433">
    <property type="entry name" value="FICOLIN-2"/>
    <property type="match status" value="1"/>
</dbReference>
<dbReference type="PROSITE" id="PS51406">
    <property type="entry name" value="FIBRINOGEN_C_2"/>
    <property type="match status" value="1"/>
</dbReference>
<dbReference type="Pfam" id="PF01391">
    <property type="entry name" value="Collagen"/>
    <property type="match status" value="1"/>
</dbReference>
<reference evidence="16 17" key="1">
    <citation type="journal article" date="2019" name="Gigascience">
        <title>High-coverage genomes to elucidate the evolution of penguins.</title>
        <authorList>
            <person name="Pan H."/>
            <person name="Cole T.L."/>
            <person name="Bi X."/>
            <person name="Fang M."/>
            <person name="Zhou C."/>
            <person name="Yang Z."/>
            <person name="Ksepka D.T."/>
            <person name="Hart T."/>
            <person name="Bouzat J.L."/>
            <person name="Argilla L.S."/>
            <person name="Bertelsen M.F."/>
            <person name="Boersma P.D."/>
            <person name="Bost C.A."/>
            <person name="Cherel Y."/>
            <person name="Dann P."/>
            <person name="Fiddaman S.R."/>
            <person name="Howard P."/>
            <person name="Labuschagne K."/>
            <person name="Mattern T."/>
            <person name="Miller G."/>
            <person name="Parker P."/>
            <person name="Phillips R.A."/>
            <person name="Quillfeldt P."/>
            <person name="Ryan P.G."/>
            <person name="Taylor H."/>
            <person name="Thompson D.R."/>
            <person name="Young M.J."/>
            <person name="Ellegaard M.R."/>
            <person name="Gilbert M.T.P."/>
            <person name="Sinding M.S."/>
            <person name="Pacheco G."/>
            <person name="Shepherd L.D."/>
            <person name="Tennyson A.J.D."/>
            <person name="Grosser S."/>
            <person name="Kay E."/>
            <person name="Nupen L.J."/>
            <person name="Ellenberg U."/>
            <person name="Houston D.M."/>
            <person name="Reeve A.H."/>
            <person name="Johnson K."/>
            <person name="Masello J.F."/>
            <person name="Stracke T."/>
            <person name="McKinlay B."/>
            <person name="Borboroglu P.G."/>
            <person name="Zhang D.X."/>
            <person name="Zhang G."/>
        </authorList>
    </citation>
    <scope>NUCLEOTIDE SEQUENCE [LARGE SCALE GENOMIC DNA]</scope>
    <source>
        <strain evidence="16">Ant 5</strain>
    </source>
</reference>
<evidence type="ECO:0000256" key="10">
    <source>
        <dbReference type="ARBA" id="ARBA00023119"/>
    </source>
</evidence>
<proteinExistence type="predicted"/>
<evidence type="ECO:0000256" key="7">
    <source>
        <dbReference type="ARBA" id="ARBA00022737"/>
    </source>
</evidence>
<dbReference type="GO" id="GO:0005581">
    <property type="term" value="C:collagen trimer"/>
    <property type="evidence" value="ECO:0007669"/>
    <property type="project" value="UniProtKB-KW"/>
</dbReference>
<feature type="region of interest" description="Disordered" evidence="13">
    <location>
        <begin position="55"/>
        <end position="93"/>
    </location>
</feature>
<name>A0A8J4N8S4_EUDSL</name>
<keyword evidence="5 14" id="KW-0732">Signal</keyword>
<evidence type="ECO:0000256" key="13">
    <source>
        <dbReference type="SAM" id="MobiDB-lite"/>
    </source>
</evidence>
<dbReference type="SUPFAM" id="SSF56496">
    <property type="entry name" value="Fibrinogen C-terminal domain-like"/>
    <property type="match status" value="1"/>
</dbReference>
<evidence type="ECO:0000313" key="16">
    <source>
        <dbReference type="EMBL" id="KAF1521102.1"/>
    </source>
</evidence>
<feature type="compositionally biased region" description="Low complexity" evidence="13">
    <location>
        <begin position="81"/>
        <end position="91"/>
    </location>
</feature>
<feature type="non-terminal residue" evidence="16">
    <location>
        <position position="315"/>
    </location>
</feature>
<evidence type="ECO:0000256" key="5">
    <source>
        <dbReference type="ARBA" id="ARBA00022729"/>
    </source>
</evidence>
<keyword evidence="2" id="KW-0964">Secreted</keyword>
<dbReference type="GO" id="GO:0005615">
    <property type="term" value="C:extracellular space"/>
    <property type="evidence" value="ECO:0007669"/>
    <property type="project" value="TreeGrafter"/>
</dbReference>
<comment type="subcellular location">
    <subcellularLocation>
        <location evidence="1">Secreted</location>
    </subcellularLocation>
</comment>
<dbReference type="GO" id="GO:0030246">
    <property type="term" value="F:carbohydrate binding"/>
    <property type="evidence" value="ECO:0007669"/>
    <property type="project" value="UniProtKB-KW"/>
</dbReference>
<dbReference type="GO" id="GO:0001867">
    <property type="term" value="P:complement activation, lectin pathway"/>
    <property type="evidence" value="ECO:0007669"/>
    <property type="project" value="TreeGrafter"/>
</dbReference>
<dbReference type="GO" id="GO:0003823">
    <property type="term" value="F:antigen binding"/>
    <property type="evidence" value="ECO:0007669"/>
    <property type="project" value="TreeGrafter"/>
</dbReference>
<keyword evidence="11" id="KW-1015">Disulfide bond</keyword>
<dbReference type="PANTHER" id="PTHR19143">
    <property type="entry name" value="FIBRINOGEN/TENASCIN/ANGIOPOEITIN"/>
    <property type="match status" value="1"/>
</dbReference>
<accession>A0A8J4N8S4</accession>
<evidence type="ECO:0000256" key="12">
    <source>
        <dbReference type="ARBA" id="ARBA00023180"/>
    </source>
</evidence>
<keyword evidence="4" id="KW-0479">Metal-binding</keyword>
<evidence type="ECO:0000313" key="17">
    <source>
        <dbReference type="Proteomes" id="UP000725257"/>
    </source>
</evidence>